<evidence type="ECO:0008006" key="3">
    <source>
        <dbReference type="Google" id="ProtNLM"/>
    </source>
</evidence>
<evidence type="ECO:0000313" key="1">
    <source>
        <dbReference type="EMBL" id="MPR31791.1"/>
    </source>
</evidence>
<protein>
    <recommendedName>
        <fullName evidence="3">Piwi domain-containing protein</fullName>
    </recommendedName>
</protein>
<dbReference type="RefSeq" id="WP_152755768.1">
    <property type="nucleotide sequence ID" value="NZ_WHLY01000001.1"/>
</dbReference>
<dbReference type="AlphaFoldDB" id="A0A7C9FML2"/>
<organism evidence="1 2">
    <name type="scientific">Salmonirosea aquatica</name>
    <dbReference type="NCBI Taxonomy" id="2654236"/>
    <lineage>
        <taxon>Bacteria</taxon>
        <taxon>Pseudomonadati</taxon>
        <taxon>Bacteroidota</taxon>
        <taxon>Cytophagia</taxon>
        <taxon>Cytophagales</taxon>
        <taxon>Spirosomataceae</taxon>
        <taxon>Salmonirosea</taxon>
    </lineage>
</organism>
<dbReference type="InterPro" id="IPR012337">
    <property type="entry name" value="RNaseH-like_sf"/>
</dbReference>
<name>A0A7C9FML2_9BACT</name>
<reference evidence="1 2" key="1">
    <citation type="submission" date="2019-10" db="EMBL/GenBank/DDBJ databases">
        <title>Draft Genome Sequence of Cytophagaceae sp. SJW1-29.</title>
        <authorList>
            <person name="Choi A."/>
        </authorList>
    </citation>
    <scope>NUCLEOTIDE SEQUENCE [LARGE SCALE GENOMIC DNA]</scope>
    <source>
        <strain evidence="1 2">SJW1-29</strain>
    </source>
</reference>
<dbReference type="GO" id="GO:0003676">
    <property type="term" value="F:nucleic acid binding"/>
    <property type="evidence" value="ECO:0007669"/>
    <property type="project" value="InterPro"/>
</dbReference>
<accession>A0A7C9FML2</accession>
<gene>
    <name evidence="1" type="ORF">GBK04_00105</name>
</gene>
<dbReference type="InterPro" id="IPR036397">
    <property type="entry name" value="RNaseH_sf"/>
</dbReference>
<dbReference type="Gene3D" id="3.30.420.10">
    <property type="entry name" value="Ribonuclease H-like superfamily/Ribonuclease H"/>
    <property type="match status" value="1"/>
</dbReference>
<sequence length="837" mass="95241">MKVSTQPTTENSFELLNLSDYKFDFKLVAVDIKRIEGLDGLYHRELKKAERQVSSRISGPACLFREGGRQYIAIPSDSSFDSFLLNSKPAPVRLAPGSEIRQVSFLDCDSQEFNIISKWLDFSIRQKLKRKGKIFEDSSGRFFVKNPSNNLGNGGVDLLPGFKFRLAPDGKEKLFLVLDSTHRYVDRNYLSHYAKERNVKSIEKDLLGKRPNLNYGTRFLYEMGDDWFPIEVFAFSDKTAGSELIIDPATGPRSMVSLYDYLLRVTKGHATCLADKISKSDPVAYFKYPGKEMELRSVPISLIRRMYGPGDRQVGKLHSATIKETDKRFQIIQSENLAKFQNLNFNGRPLEISQLPLDSNLPAFPLKDLQFGGGRIVNGLKIRNGQEILNADYSLDRKRSLLSVGVLKKDHIDSMQCLLVPQGTSFPKGLQSRFQSLFEAETKKLCQNFPSFRKVVFYQTDKESVTDIIDGIERNLSDSGVSSGYALAILPNWREDDPRIGAFHDFLKYKFKDSITFQCASGFKLNGFFENKGAGKYDFVDSDSRRKFNPYLFNLAMEYLKINECYPYALKDAPNYDMYIGIDVHQQSLAACFFYGKGEEIKIRHTHIARPPSKSRAEKLTESQIFELIYPVLRRQIPRYCPTPNSIVIVRDGKSHEGEWSALLRTVERLHTEGVIDNADLPCAVVDLHKQSQIPLRVGNRDSAHRNLGLPLAGTYRIMGRNQEQAFLFPTGYPFKIRGSAKPLHLTLVDYRGNMSFEKIIEDIFGQCLLAFSAPDRSNGLPISIKLLDDYLQPFGYAQGRIDKILSKELNKAEASESNVRVKFPRQNAFHRNRAEV</sequence>
<evidence type="ECO:0000313" key="2">
    <source>
        <dbReference type="Proteomes" id="UP000479293"/>
    </source>
</evidence>
<proteinExistence type="predicted"/>
<dbReference type="EMBL" id="WHLY01000001">
    <property type="protein sequence ID" value="MPR31791.1"/>
    <property type="molecule type" value="Genomic_DNA"/>
</dbReference>
<dbReference type="SUPFAM" id="SSF53098">
    <property type="entry name" value="Ribonuclease H-like"/>
    <property type="match status" value="1"/>
</dbReference>
<comment type="caution">
    <text evidence="1">The sequence shown here is derived from an EMBL/GenBank/DDBJ whole genome shotgun (WGS) entry which is preliminary data.</text>
</comment>
<keyword evidence="2" id="KW-1185">Reference proteome</keyword>
<dbReference type="Proteomes" id="UP000479293">
    <property type="component" value="Unassembled WGS sequence"/>
</dbReference>